<sequence>MGTEGENLHIVFFPLMAPSHMLPMVDIAKLAAARGVRSTVLTTPANASLVSRTIELANSSLPIPIGLHLISFTPTSGLPSCCENLASFDSDDARVKMFGALYKLSGPFDDALCDLRPDCVVSDSFMPWTYDITVAHGIPRVVFLGSNFFSMCAMHAVQQHKDYEKASPDATAAIVIPGLPHRIEIFRSQIMDLTMAPPEFREILLQASAVDRKSFGEVVNSFYELEAEYYEYYTKEMGKRAWHVGPVSLCNRDPAAMRARGAAENDGRCLRWLDEQRKPCSVLYVCFGSLSIISDEQLRELAKGLEAADHPFILVVRKSGDEWMPEGFEDRVKEKGLVVRGWAPQIEILAHRATAGFMTHCGWNSSLEGICAGLPMLTWPMFAEQFYNERFLVDVLKVGVAVGSKEHVVSHEKRNEVIGAADVEAAVRKFMAEGKEADERRRRAMELGEMARMAMEEGGSSYNDMGKLLQDLKELRTGKVVAGQH</sequence>
<dbReference type="Pfam" id="PF00201">
    <property type="entry name" value="UDPGT"/>
    <property type="match status" value="1"/>
</dbReference>
<name>A0A835S1U0_VANPL</name>
<dbReference type="PANTHER" id="PTHR48047">
    <property type="entry name" value="GLYCOSYLTRANSFERASE"/>
    <property type="match status" value="1"/>
</dbReference>
<dbReference type="Proteomes" id="UP000636800">
    <property type="component" value="Chromosome 1"/>
</dbReference>
<dbReference type="EMBL" id="JADCNL010000001">
    <property type="protein sequence ID" value="KAG0495602.1"/>
    <property type="molecule type" value="Genomic_DNA"/>
</dbReference>
<protein>
    <recommendedName>
        <fullName evidence="5">Glycosyltransferase</fullName>
        <ecNumber evidence="5">2.4.1.-</ecNumber>
    </recommendedName>
</protein>
<dbReference type="PANTHER" id="PTHR48047:SF45">
    <property type="entry name" value="SCOPOLETIN GLUCOSYLTRANSFERASE-LIKE"/>
    <property type="match status" value="1"/>
</dbReference>
<accession>A0A835S1U0</accession>
<comment type="caution">
    <text evidence="6">The sequence shown here is derived from an EMBL/GenBank/DDBJ whole genome shotgun (WGS) entry which is preliminary data.</text>
</comment>
<gene>
    <name evidence="6" type="ORF">HPP92_000293</name>
    <name evidence="7" type="ORF">HPP92_000318</name>
</gene>
<evidence type="ECO:0000256" key="2">
    <source>
        <dbReference type="ARBA" id="ARBA00022676"/>
    </source>
</evidence>
<dbReference type="InterPro" id="IPR035595">
    <property type="entry name" value="UDP_glycos_trans_CS"/>
</dbReference>
<organism evidence="6 8">
    <name type="scientific">Vanilla planifolia</name>
    <name type="common">Vanilla</name>
    <dbReference type="NCBI Taxonomy" id="51239"/>
    <lineage>
        <taxon>Eukaryota</taxon>
        <taxon>Viridiplantae</taxon>
        <taxon>Streptophyta</taxon>
        <taxon>Embryophyta</taxon>
        <taxon>Tracheophyta</taxon>
        <taxon>Spermatophyta</taxon>
        <taxon>Magnoliopsida</taxon>
        <taxon>Liliopsida</taxon>
        <taxon>Asparagales</taxon>
        <taxon>Orchidaceae</taxon>
        <taxon>Vanilloideae</taxon>
        <taxon>Vanilleae</taxon>
        <taxon>Vanilla</taxon>
    </lineage>
</organism>
<evidence type="ECO:0000256" key="5">
    <source>
        <dbReference type="RuleBase" id="RU362057"/>
    </source>
</evidence>
<dbReference type="Proteomes" id="UP000639772">
    <property type="component" value="Chromosome 1"/>
</dbReference>
<keyword evidence="8" id="KW-1185">Reference proteome</keyword>
<dbReference type="OrthoDB" id="731962at2759"/>
<dbReference type="FunFam" id="3.40.50.2000:FF:000063">
    <property type="entry name" value="Glycosyltransferase"/>
    <property type="match status" value="1"/>
</dbReference>
<dbReference type="InterPro" id="IPR002213">
    <property type="entry name" value="UDP_glucos_trans"/>
</dbReference>
<evidence type="ECO:0000256" key="4">
    <source>
        <dbReference type="RuleBase" id="RU003718"/>
    </source>
</evidence>
<dbReference type="Gene3D" id="3.40.50.2000">
    <property type="entry name" value="Glycogen Phosphorylase B"/>
    <property type="match status" value="2"/>
</dbReference>
<dbReference type="CDD" id="cd03784">
    <property type="entry name" value="GT1_Gtf-like"/>
    <property type="match status" value="1"/>
</dbReference>
<dbReference type="AlphaFoldDB" id="A0A835S1U0"/>
<dbReference type="SUPFAM" id="SSF53756">
    <property type="entry name" value="UDP-Glycosyltransferase/glycogen phosphorylase"/>
    <property type="match status" value="1"/>
</dbReference>
<keyword evidence="2 4" id="KW-0328">Glycosyltransferase</keyword>
<dbReference type="PROSITE" id="PS00375">
    <property type="entry name" value="UDPGT"/>
    <property type="match status" value="1"/>
</dbReference>
<evidence type="ECO:0000256" key="1">
    <source>
        <dbReference type="ARBA" id="ARBA00009995"/>
    </source>
</evidence>
<dbReference type="EMBL" id="JADCNM010000001">
    <property type="protein sequence ID" value="KAG0500246.1"/>
    <property type="molecule type" value="Genomic_DNA"/>
</dbReference>
<evidence type="ECO:0000313" key="8">
    <source>
        <dbReference type="Proteomes" id="UP000636800"/>
    </source>
</evidence>
<reference evidence="8 9" key="1">
    <citation type="journal article" date="2020" name="Nat. Food">
        <title>A phased Vanilla planifolia genome enables genetic improvement of flavour and production.</title>
        <authorList>
            <person name="Hasing T."/>
            <person name="Tang H."/>
            <person name="Brym M."/>
            <person name="Khazi F."/>
            <person name="Huang T."/>
            <person name="Chambers A.H."/>
        </authorList>
    </citation>
    <scope>NUCLEOTIDE SEQUENCE [LARGE SCALE GENOMIC DNA]</scope>
    <source>
        <tissue evidence="6">Leaf</tissue>
    </source>
</reference>
<dbReference type="EC" id="2.4.1.-" evidence="5"/>
<comment type="similarity">
    <text evidence="1 4">Belongs to the UDP-glycosyltransferase family.</text>
</comment>
<keyword evidence="3 4" id="KW-0808">Transferase</keyword>
<evidence type="ECO:0000313" key="9">
    <source>
        <dbReference type="Proteomes" id="UP000639772"/>
    </source>
</evidence>
<evidence type="ECO:0000313" key="6">
    <source>
        <dbReference type="EMBL" id="KAG0495602.1"/>
    </source>
</evidence>
<evidence type="ECO:0000256" key="3">
    <source>
        <dbReference type="ARBA" id="ARBA00022679"/>
    </source>
</evidence>
<dbReference type="GO" id="GO:0035251">
    <property type="term" value="F:UDP-glucosyltransferase activity"/>
    <property type="evidence" value="ECO:0007669"/>
    <property type="project" value="TreeGrafter"/>
</dbReference>
<proteinExistence type="inferred from homology"/>
<evidence type="ECO:0000313" key="7">
    <source>
        <dbReference type="EMBL" id="KAG0500246.1"/>
    </source>
</evidence>